<dbReference type="AlphaFoldDB" id="A0A023DXU5"/>
<evidence type="ECO:0000256" key="8">
    <source>
        <dbReference type="ARBA" id="ARBA00023204"/>
    </source>
</evidence>
<evidence type="ECO:0000256" key="4">
    <source>
        <dbReference type="ARBA" id="ARBA00022801"/>
    </source>
</evidence>
<keyword evidence="4 9" id="KW-0378">Hydrolase</keyword>
<dbReference type="InterPro" id="IPR008823">
    <property type="entry name" value="RuvB_wg_C"/>
</dbReference>
<dbReference type="InterPro" id="IPR008824">
    <property type="entry name" value="RuvB-like_N"/>
</dbReference>
<proteinExistence type="inferred from homology"/>
<dbReference type="SUPFAM" id="SSF52540">
    <property type="entry name" value="P-loop containing nucleoside triphosphate hydrolases"/>
    <property type="match status" value="1"/>
</dbReference>
<dbReference type="GO" id="GO:0048476">
    <property type="term" value="C:Holliday junction resolvase complex"/>
    <property type="evidence" value="ECO:0007669"/>
    <property type="project" value="UniProtKB-UniRule"/>
</dbReference>
<comment type="domain">
    <text evidence="9">Has 3 domains, the large (RuvB-L) and small ATPase (RuvB-S) domains and the C-terminal head (RuvB-H) domain. The head domain binds DNA, while the ATPase domains jointly bind ATP, ADP or are empty depending on the state of the subunit in the translocation cycle. During a single DNA translocation step the structure of each domain remains the same, but their relative positions change.</text>
</comment>
<dbReference type="InterPro" id="IPR004605">
    <property type="entry name" value="DNA_helicase_Holl-junc_RuvB"/>
</dbReference>
<comment type="subcellular location">
    <subcellularLocation>
        <location evidence="9">Cytoplasm</location>
    </subcellularLocation>
</comment>
<dbReference type="CDD" id="cd00009">
    <property type="entry name" value="AAA"/>
    <property type="match status" value="1"/>
</dbReference>
<keyword evidence="12" id="KW-1185">Reference proteome</keyword>
<feature type="binding site" evidence="9">
    <location>
        <position position="60"/>
    </location>
    <ligand>
        <name>ATP</name>
        <dbReference type="ChEBI" id="CHEBI:30616"/>
    </ligand>
</feature>
<dbReference type="STRING" id="1427503.HE1_00069"/>
<evidence type="ECO:0000256" key="1">
    <source>
        <dbReference type="ARBA" id="ARBA00022490"/>
    </source>
</evidence>
<dbReference type="InterPro" id="IPR027417">
    <property type="entry name" value="P-loop_NTPase"/>
</dbReference>
<dbReference type="GO" id="GO:0000400">
    <property type="term" value="F:four-way junction DNA binding"/>
    <property type="evidence" value="ECO:0007669"/>
    <property type="project" value="UniProtKB-UniRule"/>
</dbReference>
<dbReference type="GO" id="GO:0009378">
    <property type="term" value="F:four-way junction helicase activity"/>
    <property type="evidence" value="ECO:0007669"/>
    <property type="project" value="InterPro"/>
</dbReference>
<protein>
    <recommendedName>
        <fullName evidence="9">Holliday junction branch migration complex subunit RuvB</fullName>
        <ecNumber evidence="9">3.6.4.-</ecNumber>
    </recommendedName>
</protein>
<dbReference type="EMBL" id="BAUP01000024">
    <property type="protein sequence ID" value="GAJ45760.1"/>
    <property type="molecule type" value="Genomic_DNA"/>
</dbReference>
<sequence>MTRDSTLMPEQNALDFSLRPSSFSGFIGQTQCIENLKIFLKAAKHRKESLDHVLLHGPPGLGKTTLAHLIAKDCESQLKITSAPVLTKTGDLAALLTGLQKQDVLFIDEIHRLPVALEEALYSAMEDRRLDIILGDGPHAQSMRLSLEPFTLIGATTRIGMLSSPLKDRFGITLALRFYTIPEMQAIIFQGAKTLNMSLTEEAMHAIALRSRETPRIGLRLLRRIRDFSDAWNVSLIDEPLVLKALSALGINVLGLDVLDQRYLFALGSLFQGGPVGIETLSATLNETKDTLEDVVEPYLLQRALIQRTPRGRILTELGREALSLCKFSVK</sequence>
<gene>
    <name evidence="9" type="primary">ruvB</name>
    <name evidence="11" type="ORF">HE1_00069</name>
</gene>
<dbReference type="Proteomes" id="UP000024842">
    <property type="component" value="Unassembled WGS sequence"/>
</dbReference>
<feature type="binding site" evidence="9">
    <location>
        <position position="64"/>
    </location>
    <ligand>
        <name>Mg(2+)</name>
        <dbReference type="ChEBI" id="CHEBI:18420"/>
    </ligand>
</feature>
<comment type="catalytic activity">
    <reaction evidence="9">
        <text>ATP + H2O = ADP + phosphate + H(+)</text>
        <dbReference type="Rhea" id="RHEA:13065"/>
        <dbReference type="ChEBI" id="CHEBI:15377"/>
        <dbReference type="ChEBI" id="CHEBI:15378"/>
        <dbReference type="ChEBI" id="CHEBI:30616"/>
        <dbReference type="ChEBI" id="CHEBI:43474"/>
        <dbReference type="ChEBI" id="CHEBI:456216"/>
    </reaction>
</comment>
<dbReference type="NCBIfam" id="TIGR00635">
    <property type="entry name" value="ruvB"/>
    <property type="match status" value="1"/>
</dbReference>
<keyword evidence="8 9" id="KW-0234">DNA repair</keyword>
<feature type="region of interest" description="Small ATPAse domain (RuvB-S)" evidence="9">
    <location>
        <begin position="180"/>
        <end position="250"/>
    </location>
</feature>
<feature type="domain" description="AAA+ ATPase" evidence="10">
    <location>
        <begin position="49"/>
        <end position="180"/>
    </location>
</feature>
<feature type="region of interest" description="Head domain (RuvB-H)" evidence="9">
    <location>
        <begin position="253"/>
        <end position="331"/>
    </location>
</feature>
<evidence type="ECO:0000256" key="7">
    <source>
        <dbReference type="ARBA" id="ARBA00023172"/>
    </source>
</evidence>
<dbReference type="GO" id="GO:0016887">
    <property type="term" value="F:ATP hydrolysis activity"/>
    <property type="evidence" value="ECO:0007669"/>
    <property type="project" value="RHEA"/>
</dbReference>
<dbReference type="SMART" id="SM00382">
    <property type="entry name" value="AAA"/>
    <property type="match status" value="1"/>
</dbReference>
<dbReference type="PANTHER" id="PTHR42848:SF1">
    <property type="entry name" value="HOLLIDAY JUNCTION BRANCH MIGRATION COMPLEX SUBUNIT RUVB"/>
    <property type="match status" value="1"/>
</dbReference>
<evidence type="ECO:0000313" key="11">
    <source>
        <dbReference type="EMBL" id="GAJ45760.1"/>
    </source>
</evidence>
<feature type="binding site" evidence="9">
    <location>
        <position position="18"/>
    </location>
    <ligand>
        <name>ATP</name>
        <dbReference type="ChEBI" id="CHEBI:30616"/>
    </ligand>
</feature>
<dbReference type="InterPro" id="IPR036388">
    <property type="entry name" value="WH-like_DNA-bd_sf"/>
</dbReference>
<dbReference type="GO" id="GO:0006310">
    <property type="term" value="P:DNA recombination"/>
    <property type="evidence" value="ECO:0007669"/>
    <property type="project" value="UniProtKB-UniRule"/>
</dbReference>
<evidence type="ECO:0000313" key="12">
    <source>
        <dbReference type="Proteomes" id="UP000024842"/>
    </source>
</evidence>
<dbReference type="NCBIfam" id="NF000868">
    <property type="entry name" value="PRK00080.1"/>
    <property type="match status" value="1"/>
</dbReference>
<evidence type="ECO:0000256" key="6">
    <source>
        <dbReference type="ARBA" id="ARBA00023125"/>
    </source>
</evidence>
<evidence type="ECO:0000259" key="10">
    <source>
        <dbReference type="SMART" id="SM00382"/>
    </source>
</evidence>
<dbReference type="Gene3D" id="3.40.50.300">
    <property type="entry name" value="P-loop containing nucleotide triphosphate hydrolases"/>
    <property type="match status" value="1"/>
</dbReference>
<dbReference type="EC" id="3.6.4.-" evidence="9"/>
<evidence type="ECO:0000256" key="9">
    <source>
        <dbReference type="HAMAP-Rule" id="MF_00016"/>
    </source>
</evidence>
<feature type="binding site" evidence="9">
    <location>
        <position position="313"/>
    </location>
    <ligand>
        <name>DNA</name>
        <dbReference type="ChEBI" id="CHEBI:16991"/>
    </ligand>
</feature>
<keyword evidence="11" id="KW-0347">Helicase</keyword>
<comment type="caution">
    <text evidence="9">Lacks conserved residue(s) required for the propagation of feature annotation.</text>
</comment>
<evidence type="ECO:0000256" key="2">
    <source>
        <dbReference type="ARBA" id="ARBA00022741"/>
    </source>
</evidence>
<dbReference type="OrthoDB" id="9804478at2"/>
<keyword evidence="1 9" id="KW-0963">Cytoplasm</keyword>
<name>A0A023DXU5_9PROT</name>
<dbReference type="InterPro" id="IPR041445">
    <property type="entry name" value="AAA_lid_4"/>
</dbReference>
<dbReference type="Gene3D" id="1.10.10.10">
    <property type="entry name" value="Winged helix-like DNA-binding domain superfamily/Winged helix DNA-binding domain"/>
    <property type="match status" value="1"/>
</dbReference>
<evidence type="ECO:0000256" key="5">
    <source>
        <dbReference type="ARBA" id="ARBA00022840"/>
    </source>
</evidence>
<dbReference type="Pfam" id="PF05496">
    <property type="entry name" value="RuvB_N"/>
    <property type="match status" value="1"/>
</dbReference>
<dbReference type="SUPFAM" id="SSF46785">
    <property type="entry name" value="Winged helix' DNA-binding domain"/>
    <property type="match status" value="1"/>
</dbReference>
<evidence type="ECO:0000256" key="3">
    <source>
        <dbReference type="ARBA" id="ARBA00022763"/>
    </source>
</evidence>
<accession>A0A023DXU5</accession>
<dbReference type="InterPro" id="IPR036390">
    <property type="entry name" value="WH_DNA-bd_sf"/>
</dbReference>
<dbReference type="HAMAP" id="MF_00016">
    <property type="entry name" value="DNA_HJ_migration_RuvB"/>
    <property type="match status" value="1"/>
</dbReference>
<comment type="similarity">
    <text evidence="9">Belongs to the RuvB family.</text>
</comment>
<keyword evidence="7 9" id="KW-0233">DNA recombination</keyword>
<feature type="binding site" evidence="9">
    <location>
        <position position="216"/>
    </location>
    <ligand>
        <name>ATP</name>
        <dbReference type="ChEBI" id="CHEBI:30616"/>
    </ligand>
</feature>
<dbReference type="GO" id="GO:0005737">
    <property type="term" value="C:cytoplasm"/>
    <property type="evidence" value="ECO:0007669"/>
    <property type="project" value="UniProtKB-SubCell"/>
</dbReference>
<keyword evidence="3 9" id="KW-0227">DNA damage</keyword>
<dbReference type="GO" id="GO:0006281">
    <property type="term" value="P:DNA repair"/>
    <property type="evidence" value="ECO:0007669"/>
    <property type="project" value="UniProtKB-UniRule"/>
</dbReference>
<comment type="function">
    <text evidence="9">The RuvA-RuvB-RuvC complex processes Holliday junction (HJ) DNA during genetic recombination and DNA repair, while the RuvA-RuvB complex plays an important role in the rescue of blocked DNA replication forks via replication fork reversal (RFR). RuvA specifically binds to HJ cruciform DNA, conferring on it an open structure. The RuvB hexamer acts as an ATP-dependent pump, pulling dsDNA into and through the RuvAB complex. RuvB forms 2 homohexamers on either side of HJ DNA bound by 1 or 2 RuvA tetramers; 4 subunits per hexamer contact DNA at a time. Coordinated motions by a converter formed by DNA-disengaged RuvB subunits stimulates ATP hydrolysis and nucleotide exchange. Immobilization of the converter enables RuvB to convert the ATP-contained energy into a lever motion, pulling 2 nucleotides of DNA out of the RuvA tetramer per ATP hydrolyzed, thus driving DNA branch migration. The RuvB motors rotate together with the DNA substrate, which together with the progressing nucleotide cycle form the mechanistic basis for DNA recombination by continuous HJ branch migration. Branch migration allows RuvC to scan DNA until it finds its consensus sequence, where it cleaves and resolves cruciform DNA.</text>
</comment>
<dbReference type="Gene3D" id="1.10.8.60">
    <property type="match status" value="1"/>
</dbReference>
<dbReference type="PANTHER" id="PTHR42848">
    <property type="match status" value="1"/>
</dbReference>
<dbReference type="GO" id="GO:0005524">
    <property type="term" value="F:ATP binding"/>
    <property type="evidence" value="ECO:0007669"/>
    <property type="project" value="UniProtKB-UniRule"/>
</dbReference>
<dbReference type="RefSeq" id="WP_035543309.1">
    <property type="nucleotide sequence ID" value="NZ_BAUP01000024.1"/>
</dbReference>
<feature type="binding site" evidence="9">
    <location>
        <position position="65"/>
    </location>
    <ligand>
        <name>ATP</name>
        <dbReference type="ChEBI" id="CHEBI:30616"/>
    </ligand>
</feature>
<feature type="binding site" evidence="9">
    <location>
        <position position="19"/>
    </location>
    <ligand>
        <name>ATP</name>
        <dbReference type="ChEBI" id="CHEBI:30616"/>
    </ligand>
</feature>
<comment type="subunit">
    <text evidence="9">Homohexamer. Forms an RuvA(8)-RuvB(12)-Holliday junction (HJ) complex. HJ DNA is sandwiched between 2 RuvA tetramers; dsDNA enters through RuvA and exits via RuvB. An RuvB hexamer assembles on each DNA strand where it exits the tetramer. Each RuvB hexamer is contacted by two RuvA subunits (via domain III) on 2 adjacent RuvB subunits; this complex drives branch migration. In the full resolvosome a probable DNA-RuvA(4)-RuvB(12)-RuvC(2) complex forms which resolves the HJ.</text>
</comment>
<feature type="binding site" evidence="9">
    <location>
        <position position="179"/>
    </location>
    <ligand>
        <name>ATP</name>
        <dbReference type="ChEBI" id="CHEBI:30616"/>
    </ligand>
</feature>
<dbReference type="Pfam" id="PF05491">
    <property type="entry name" value="WHD_RuvB"/>
    <property type="match status" value="1"/>
</dbReference>
<dbReference type="InterPro" id="IPR003593">
    <property type="entry name" value="AAA+_ATPase"/>
</dbReference>
<reference evidence="11 12" key="1">
    <citation type="journal article" date="2014" name="FEMS Microbiol. Lett.">
        <title>Draft genome sequences of three Holospora species (Holospora obtusa, Holospora undulata, and Holospora elegans), endonuclear symbiotic bacteria of the ciliate Paramecium caudatum.</title>
        <authorList>
            <person name="Dohra H."/>
            <person name="Tanaka K."/>
            <person name="Suzuki T."/>
            <person name="Fujishima M."/>
            <person name="Suzuki H."/>
        </authorList>
    </citation>
    <scope>NUCLEOTIDE SEQUENCE [LARGE SCALE GENOMIC DNA]</scope>
    <source>
        <strain evidence="11 12">E1</strain>
    </source>
</reference>
<keyword evidence="6 9" id="KW-0238">DNA-binding</keyword>
<feature type="binding site" evidence="9">
    <location>
        <position position="308"/>
    </location>
    <ligand>
        <name>DNA</name>
        <dbReference type="ChEBI" id="CHEBI:16991"/>
    </ligand>
</feature>
<feature type="binding site" evidence="9">
    <location>
        <position position="169"/>
    </location>
    <ligand>
        <name>ATP</name>
        <dbReference type="ChEBI" id="CHEBI:30616"/>
    </ligand>
</feature>
<keyword evidence="5 9" id="KW-0067">ATP-binding</keyword>
<comment type="caution">
    <text evidence="11">The sequence shown here is derived from an EMBL/GenBank/DDBJ whole genome shotgun (WGS) entry which is preliminary data.</text>
</comment>
<feature type="binding site" evidence="9">
    <location>
        <position position="63"/>
    </location>
    <ligand>
        <name>ATP</name>
        <dbReference type="ChEBI" id="CHEBI:30616"/>
    </ligand>
</feature>
<keyword evidence="2 9" id="KW-0547">Nucleotide-binding</keyword>
<organism evidence="11 12">
    <name type="scientific">Holospora elegans E1</name>
    <dbReference type="NCBI Taxonomy" id="1427503"/>
    <lineage>
        <taxon>Bacteria</taxon>
        <taxon>Pseudomonadati</taxon>
        <taxon>Pseudomonadota</taxon>
        <taxon>Alphaproteobacteria</taxon>
        <taxon>Holosporales</taxon>
        <taxon>Holosporaceae</taxon>
        <taxon>Holospora</taxon>
    </lineage>
</organism>
<feature type="binding site" evidence="9">
    <location>
        <position position="64"/>
    </location>
    <ligand>
        <name>ATP</name>
        <dbReference type="ChEBI" id="CHEBI:30616"/>
    </ligand>
</feature>
<dbReference type="Pfam" id="PF17864">
    <property type="entry name" value="AAA_lid_4"/>
    <property type="match status" value="1"/>
</dbReference>